<feature type="region of interest" description="Disordered" evidence="1">
    <location>
        <begin position="115"/>
        <end position="166"/>
    </location>
</feature>
<evidence type="ECO:0008006" key="4">
    <source>
        <dbReference type="Google" id="ProtNLM"/>
    </source>
</evidence>
<comment type="caution">
    <text evidence="2">The sequence shown here is derived from an EMBL/GenBank/DDBJ whole genome shotgun (WGS) entry which is preliminary data.</text>
</comment>
<proteinExistence type="predicted"/>
<dbReference type="EMBL" id="JAABLP010000003">
    <property type="protein sequence ID" value="NBN64261.1"/>
    <property type="molecule type" value="Genomic_DNA"/>
</dbReference>
<dbReference type="RefSeq" id="WP_161676268.1">
    <property type="nucleotide sequence ID" value="NZ_JAABLP010000003.1"/>
</dbReference>
<evidence type="ECO:0000256" key="1">
    <source>
        <dbReference type="SAM" id="MobiDB-lite"/>
    </source>
</evidence>
<name>A0ABW9ZIP8_9HYPH</name>
<accession>A0ABW9ZIP8</accession>
<dbReference type="Proteomes" id="UP000541347">
    <property type="component" value="Unassembled WGS sequence"/>
</dbReference>
<reference evidence="2 3" key="1">
    <citation type="submission" date="2020-01" db="EMBL/GenBank/DDBJ databases">
        <authorList>
            <person name="Peng S.Y."/>
            <person name="Li J."/>
            <person name="Wang M."/>
            <person name="Wang L."/>
            <person name="Wang C.Q."/>
            <person name="Wang J.R."/>
        </authorList>
    </citation>
    <scope>NUCLEOTIDE SEQUENCE [LARGE SCALE GENOMIC DNA]</scope>
    <source>
        <strain evidence="2 3">XCT-34</strain>
    </source>
</reference>
<sequence length="190" mass="20255">MAQTVPTGRRGTGLRASALLAAGVAVLTALSTGAGAQSLKKPDLVTGDDPDRFALVQVEGDYLRLDRRLGDISLCEKRNEIWRCAPVPDAERAYLAEIERLSAEVTELKTRLASLGPVAPSTPSPAAPGPAPSAPSDVPPTGLAPQPAPGSGPRLSEKDEQQLEEVLGFTELAMRRFFGLMRDLQQEMER</sequence>
<evidence type="ECO:0000313" key="3">
    <source>
        <dbReference type="Proteomes" id="UP000541347"/>
    </source>
</evidence>
<evidence type="ECO:0000313" key="2">
    <source>
        <dbReference type="EMBL" id="NBN64261.1"/>
    </source>
</evidence>
<feature type="compositionally biased region" description="Pro residues" evidence="1">
    <location>
        <begin position="120"/>
        <end position="133"/>
    </location>
</feature>
<gene>
    <name evidence="2" type="ORF">GWI71_11265</name>
</gene>
<keyword evidence="3" id="KW-1185">Reference proteome</keyword>
<organism evidence="2 3">
    <name type="scientific">Pannonibacter tanglangensis</name>
    <dbReference type="NCBI Taxonomy" id="2750084"/>
    <lineage>
        <taxon>Bacteria</taxon>
        <taxon>Pseudomonadati</taxon>
        <taxon>Pseudomonadota</taxon>
        <taxon>Alphaproteobacteria</taxon>
        <taxon>Hyphomicrobiales</taxon>
        <taxon>Stappiaceae</taxon>
        <taxon>Pannonibacter</taxon>
    </lineage>
</organism>
<protein>
    <recommendedName>
        <fullName evidence="4">LTXXQ motif family protein</fullName>
    </recommendedName>
</protein>